<sequence length="2701" mass="307928">MLAEIQVIVFDWVSRRLRKATIRVGTIAGVGRRFGIIFLTSSFRMLRDLKFSRRNAGKNSDFEEPENVPVNGKLHESSVSQMGTDSSSRPPLNTIQEPVQNPSKRDQELGFKKIDRTPTKVNGTRHPESMRTPEKQGGLARNRYGLGSDSRNEGKNVNMNTPRSCRMVGRAISSGYSECNSTQNTPSRSVNKPLNPGGSSRPPAGGGPRSNGNYAALSRGFPNSYAAVNMAEVPHFEMKEDPSFWMDHSVQVLIRIRPLNSTEISTQGYNRCLKQESAQCLTWVGHPETRFKFDHVACETIDQETLFRMVGLPMVENCLSGYNSCIFAYGQTGSGKTHTMLGEINELEVKPSPYRGMTPRMFEFLFARIVAEEESRIDERLTYNCKCSFLEIYNEQIADLLDPSSTNLQLREDVKKGVYVENLTEYEVHTVGDILRLLSRGSANRRVAATNMNRESSRSHSVFTCVIESRWEKDSTSNLRFARLNLVDLAGSERQKTSGAEGERLKEAANINKSLSTLGHVIMVLVDGANARTRHVPYRDSRLTFLLQDSLGGNSKTMIIANVSPSICSATETLNTLKFAQRAKLIQNNAVVNEDASGDVVALQHQIQLLKEELAILKRHNVSRSLTFGPEVTEEARQELEMDQLRVDYMLGHENKVLRVSSKQLKSLETSLTGALRREQMSETSIQQLEAEIQHLNRLVRQREEDNKCTKMMLKFREDKIHRMESLLAGSIPADSYLLEENNMLTEEIQMLRAKADRNPEVTRFALENIRLLEQLRRFQDFYEEGEREMLLNEVSELRNQLVLFLDENSKQDHMQKEAAHDNIEDNSLQLELEKSQEELEKCRNNLNSCLERNAKLCREIADLNALLENQKSAVHDHGVGIEVIKEPILVASSVGNQSSHTIQKTPETFLKKNETAVKYIEDVMDLQLEIEILKIILKEERSSRAETEEDALCLSRDLKSTEEKYLLITKQYNDLKEELKEAKSVIEALETQQLISINELEDLRNSNHQYAQILHEKELKIISMNDEISNKVSRDLPPFSTEAECVQEKLKKMQDSLERARKTNKWYKTDRASHASNEEEMDEVRKQVEAETAEVIVCLQEELSSLQQQVHDGSMKERAMKLELTLLEEKLKVMTECNETLKEKHEEKERQLNNLSKEWDFLTNEIEEVLTTGHEALEDASNHLEAVTVYEQLQMITRSIYEKESRIEELNSCLEDARNRGNEMEDMLRALRGATLLMAEAHEHDCSEKDQVIRQLSSQLSEKSCTIAQLNNVIKQKDEAIRKASVCATGAFVIVNRFSEIKDSCLVALAQKEAELDELKKGHMVRDCTKATTAGTENSQGINNKDLNTLEDVKTEAPPFDQNTLSSRKSSRDMGRGDGTIILLKKELETALGSLNGVKTEMERLRSEKEVVLLSEKQSRKSIEVLVPQVLTLQSVVDNFEEQIGVAMASLDHKIQTVEGLSQESCRSCIQKRKLYELELMDAKVNAAQQAAESSCVRAKFAEAQYTVKEADVMINELLIANETMKLDIEALKRKEATLTNERDMHKENYEVLEQRFEADTMRMKKEVEELEGMILQIQSSIDEDLMPTASDFFCMKSQLRDSSKLIQSWLEDIWSEIIAKDCAVSVLRVCHMGILLQTVTGLNAENGLLYHGLRESNSLVSQLREHNCKSRKELEMCRVVQGKLLADIKNSFDRVSRSTEETGLLSVKLASFEKKILSLQLLEEAMLERSNYMGSELSVLVKEMDAMDKEEELISLEEKSMVDLLAKEIELLIVSSKLKQMDSQRNDLEKENNMVLEEFKENMILCNVDMQLKESILLDKEAEVSVLQKDLKAKEKALEISTDRSFALDEKSRMLEMSSCKLQKQLEVKDAELRNMRLHEEEMKAEYCVVSQELEETKTVLKRHEAINGSSSKECITLLSTMNMKTTKVFSLFSERVVSLEQRFEEINRGTEKTCMFVEEFECLEKLAKEVASENSNLKTELDRKDEVLEGLVFDLRLLQESSSNKQDEIEELAASLEALENELEESVLKVQVLEAQLKEKVAKISTLEADASRESELVKSLFSEIQTLNENVKDALKGKEMTKVELAEAKKANESLEMELVQLETALGEMKTLVESKTSDFNTVSCKRDALHSELQEVRKELDMAQALAEENEAIATEAKEMAETSRQYAEEKEEEVKLYEKSVEELECIVNVLESQVDKVKGDAERQRLQREELELEFHTFKQQIHAVKSSDLDMKSHLNEKEKCLQEVLQRVQILEKEIASKDTEIVQHKAHITELNLHAEAQAREFKQTFKALGAMADQVKPDASAPHISNSPSKKLERNGSRTRGSGSPFKCIGIGLAQQMKSEKDEELAAAKHRIEELEALAASRQKEIFTLNAKLAMSGSMTHDVLRDLLGIKLDMTTYSQLLVDGHQTEQTTEKGQNLKAEGHLKEEEVTKLKQQLNELIMERKGWLEEIERKQAEMVTAQVLLEQLRQRDRLLTTENEMFKTEISNHKMKAVELEAEVRKLSGQQNLQQRIHHHTKIKEENNALKTQNDELSRKLRKTDVILCRVKEELANLRAASGINSNYVENELKLNAKLKEKEEERDQLAQKLAALYTSILKAAGVTRPTSDVSISTAEKALEQLQRRVDTLERELQDLQYKNRINNERLRLFELMPQMGEENRQTNTRNRRQRTIFSFNSLSASIRCFLVVNLSL</sequence>
<proteinExistence type="predicted"/>
<keyword evidence="2" id="KW-1185">Reference proteome</keyword>
<protein>
    <submittedName>
        <fullName evidence="1">Uncharacterized protein</fullName>
    </submittedName>
</protein>
<reference evidence="1 2" key="2">
    <citation type="journal article" date="2022" name="Mol. Ecol. Resour.">
        <title>The genomes of chicory, endive, great burdock and yacon provide insights into Asteraceae paleo-polyploidization history and plant inulin production.</title>
        <authorList>
            <person name="Fan W."/>
            <person name="Wang S."/>
            <person name="Wang H."/>
            <person name="Wang A."/>
            <person name="Jiang F."/>
            <person name="Liu H."/>
            <person name="Zhao H."/>
            <person name="Xu D."/>
            <person name="Zhang Y."/>
        </authorList>
    </citation>
    <scope>NUCLEOTIDE SEQUENCE [LARGE SCALE GENOMIC DNA]</scope>
    <source>
        <strain evidence="2">cv. Niubang</strain>
    </source>
</reference>
<gene>
    <name evidence="1" type="ORF">L6452_28200</name>
</gene>
<organism evidence="1 2">
    <name type="scientific">Arctium lappa</name>
    <name type="common">Greater burdock</name>
    <name type="synonym">Lappa major</name>
    <dbReference type="NCBI Taxonomy" id="4217"/>
    <lineage>
        <taxon>Eukaryota</taxon>
        <taxon>Viridiplantae</taxon>
        <taxon>Streptophyta</taxon>
        <taxon>Embryophyta</taxon>
        <taxon>Tracheophyta</taxon>
        <taxon>Spermatophyta</taxon>
        <taxon>Magnoliopsida</taxon>
        <taxon>eudicotyledons</taxon>
        <taxon>Gunneridae</taxon>
        <taxon>Pentapetalae</taxon>
        <taxon>asterids</taxon>
        <taxon>campanulids</taxon>
        <taxon>Asterales</taxon>
        <taxon>Asteraceae</taxon>
        <taxon>Carduoideae</taxon>
        <taxon>Cardueae</taxon>
        <taxon>Arctiinae</taxon>
        <taxon>Arctium</taxon>
    </lineage>
</organism>
<reference evidence="2" key="1">
    <citation type="journal article" date="2022" name="Mol. Ecol. Resour.">
        <title>The genomes of chicory, endive, great burdock and yacon provide insights into Asteraceae palaeo-polyploidization history and plant inulin production.</title>
        <authorList>
            <person name="Fan W."/>
            <person name="Wang S."/>
            <person name="Wang H."/>
            <person name="Wang A."/>
            <person name="Jiang F."/>
            <person name="Liu H."/>
            <person name="Zhao H."/>
            <person name="Xu D."/>
            <person name="Zhang Y."/>
        </authorList>
    </citation>
    <scope>NUCLEOTIDE SEQUENCE [LARGE SCALE GENOMIC DNA]</scope>
    <source>
        <strain evidence="2">cv. Niubang</strain>
    </source>
</reference>
<dbReference type="Proteomes" id="UP001055879">
    <property type="component" value="Linkage Group LG09"/>
</dbReference>
<dbReference type="EMBL" id="CM042055">
    <property type="protein sequence ID" value="KAI3702462.1"/>
    <property type="molecule type" value="Genomic_DNA"/>
</dbReference>
<evidence type="ECO:0000313" key="1">
    <source>
        <dbReference type="EMBL" id="KAI3702462.1"/>
    </source>
</evidence>
<evidence type="ECO:0000313" key="2">
    <source>
        <dbReference type="Proteomes" id="UP001055879"/>
    </source>
</evidence>
<name>A0ACB8ZY22_ARCLA</name>
<accession>A0ACB8ZY22</accession>
<comment type="caution">
    <text evidence="1">The sequence shown here is derived from an EMBL/GenBank/DDBJ whole genome shotgun (WGS) entry which is preliminary data.</text>
</comment>